<keyword evidence="4 8" id="KW-1133">Transmembrane helix</keyword>
<keyword evidence="3 8" id="KW-0812">Transmembrane</keyword>
<keyword evidence="6" id="KW-0675">Receptor</keyword>
<organism evidence="9 10">
    <name type="scientific">Cardiocondyla obscurior</name>
    <dbReference type="NCBI Taxonomy" id="286306"/>
    <lineage>
        <taxon>Eukaryota</taxon>
        <taxon>Metazoa</taxon>
        <taxon>Ecdysozoa</taxon>
        <taxon>Arthropoda</taxon>
        <taxon>Hexapoda</taxon>
        <taxon>Insecta</taxon>
        <taxon>Pterygota</taxon>
        <taxon>Neoptera</taxon>
        <taxon>Endopterygota</taxon>
        <taxon>Hymenoptera</taxon>
        <taxon>Apocrita</taxon>
        <taxon>Aculeata</taxon>
        <taxon>Formicoidea</taxon>
        <taxon>Formicidae</taxon>
        <taxon>Myrmicinae</taxon>
        <taxon>Cardiocondyla</taxon>
    </lineage>
</organism>
<comment type="subcellular location">
    <subcellularLocation>
        <location evidence="1">Cell membrane</location>
        <topology evidence="1">Multi-pass membrane protein</topology>
    </subcellularLocation>
</comment>
<keyword evidence="10" id="KW-1185">Reference proteome</keyword>
<accession>A0AAW2FUA8</accession>
<gene>
    <name evidence="9" type="ORF">PUN28_008849</name>
</gene>
<keyword evidence="5 8" id="KW-0472">Membrane</keyword>
<reference evidence="9 10" key="1">
    <citation type="submission" date="2023-03" db="EMBL/GenBank/DDBJ databases">
        <title>High recombination rates correlate with genetic variation in Cardiocondyla obscurior ants.</title>
        <authorList>
            <person name="Errbii M."/>
        </authorList>
    </citation>
    <scope>NUCLEOTIDE SEQUENCE [LARGE SCALE GENOMIC DNA]</scope>
    <source>
        <strain evidence="9">Alpha-2009</strain>
        <tissue evidence="9">Whole body</tissue>
    </source>
</reference>
<dbReference type="Gene3D" id="3.40.190.10">
    <property type="entry name" value="Periplasmic binding protein-like II"/>
    <property type="match status" value="3"/>
</dbReference>
<evidence type="ECO:0000313" key="9">
    <source>
        <dbReference type="EMBL" id="KAL0117727.1"/>
    </source>
</evidence>
<feature type="transmembrane region" description="Helical" evidence="8">
    <location>
        <begin position="412"/>
        <end position="432"/>
    </location>
</feature>
<dbReference type="Proteomes" id="UP001430953">
    <property type="component" value="Unassembled WGS sequence"/>
</dbReference>
<evidence type="ECO:0000256" key="3">
    <source>
        <dbReference type="ARBA" id="ARBA00022692"/>
    </source>
</evidence>
<evidence type="ECO:0000313" key="10">
    <source>
        <dbReference type="Proteomes" id="UP001430953"/>
    </source>
</evidence>
<dbReference type="SUPFAM" id="SSF53850">
    <property type="entry name" value="Periplasmic binding protein-like II"/>
    <property type="match status" value="1"/>
</dbReference>
<evidence type="ECO:0000256" key="2">
    <source>
        <dbReference type="ARBA" id="ARBA00022475"/>
    </source>
</evidence>
<proteinExistence type="predicted"/>
<evidence type="ECO:0008006" key="11">
    <source>
        <dbReference type="Google" id="ProtNLM"/>
    </source>
</evidence>
<evidence type="ECO:0000256" key="7">
    <source>
        <dbReference type="ARBA" id="ARBA00023180"/>
    </source>
</evidence>
<evidence type="ECO:0000256" key="4">
    <source>
        <dbReference type="ARBA" id="ARBA00022989"/>
    </source>
</evidence>
<feature type="transmembrane region" description="Helical" evidence="8">
    <location>
        <begin position="234"/>
        <end position="253"/>
    </location>
</feature>
<dbReference type="PANTHER" id="PTHR42643:SF24">
    <property type="entry name" value="IONOTROPIC RECEPTOR 60A"/>
    <property type="match status" value="1"/>
</dbReference>
<evidence type="ECO:0000256" key="1">
    <source>
        <dbReference type="ARBA" id="ARBA00004651"/>
    </source>
</evidence>
<evidence type="ECO:0000256" key="5">
    <source>
        <dbReference type="ARBA" id="ARBA00023136"/>
    </source>
</evidence>
<comment type="caution">
    <text evidence="9">The sequence shown here is derived from an EMBL/GenBank/DDBJ whole genome shotgun (WGS) entry which is preliminary data.</text>
</comment>
<evidence type="ECO:0000256" key="8">
    <source>
        <dbReference type="SAM" id="Phobius"/>
    </source>
</evidence>
<dbReference type="GO" id="GO:0005886">
    <property type="term" value="C:plasma membrane"/>
    <property type="evidence" value="ECO:0007669"/>
    <property type="project" value="UniProtKB-SubCell"/>
</dbReference>
<protein>
    <recommendedName>
        <fullName evidence="11">Ionotropic glutamate receptor C-terminal domain-containing protein</fullName>
    </recommendedName>
</protein>
<dbReference type="PANTHER" id="PTHR42643">
    <property type="entry name" value="IONOTROPIC RECEPTOR 20A-RELATED"/>
    <property type="match status" value="1"/>
</dbReference>
<dbReference type="EMBL" id="JADYXP020000008">
    <property type="protein sequence ID" value="KAL0117727.1"/>
    <property type="molecule type" value="Genomic_DNA"/>
</dbReference>
<name>A0AAW2FUA8_9HYME</name>
<evidence type="ECO:0000256" key="6">
    <source>
        <dbReference type="ARBA" id="ARBA00023170"/>
    </source>
</evidence>
<dbReference type="AlphaFoldDB" id="A0AAW2FUA8"/>
<feature type="transmembrane region" description="Helical" evidence="8">
    <location>
        <begin position="163"/>
        <end position="185"/>
    </location>
</feature>
<dbReference type="InterPro" id="IPR052192">
    <property type="entry name" value="Insect_Ionotropic_Sensory_Rcpt"/>
</dbReference>
<keyword evidence="7" id="KW-0325">Glycoprotein</keyword>
<sequence length="444" mass="51128">MNGVIWNKLQKAFVPISSVPEFAMVQKERLKQSRALEIHNFQLWNLTLTSFEEPGFLEFYDNDRKVTGLCGDLWNLLSEKLNFTLQPVRSNVSSLGASEKNQTVFIQGLLGIISRNETVAIPKVETYNARRIAADFTTPLWMNSHRLFIKSEVTYDVTWMTKVFAWEIWCFIFVMYLLLSICSFWSQSILSRIENTTKRSTMCDHIFYNFGMICNQSHIPDVLIGRSKILETSLGLFCSILSMSFGALLFIYITKRVIVTPPFDSIDSLLSDTSYKIVAVKGSIQDIAFKVSQTLSFRKLRASKRTVIVPTIEEMFKLACAQGRVKYTPFYGEDEYKVIYPVECRLNPVGQSYFKIWIASGIVRNFKYKRTIDLGILRLKEIGLWDELMDRWLTKKVEHNKAQPEAIGINQISLVILMMCCGMIAALIILVIEKIVYAYKRKIT</sequence>
<keyword evidence="2" id="KW-1003">Cell membrane</keyword>